<proteinExistence type="predicted"/>
<gene>
    <name evidence="2" type="ORF">MPIPNATIZW_LOCUS14651</name>
</gene>
<accession>A0ABP0A773</accession>
<organism evidence="2 3">
    <name type="scientific">Pipistrellus nathusii</name>
    <name type="common">Nathusius' pipistrelle</name>
    <dbReference type="NCBI Taxonomy" id="59473"/>
    <lineage>
        <taxon>Eukaryota</taxon>
        <taxon>Metazoa</taxon>
        <taxon>Chordata</taxon>
        <taxon>Craniata</taxon>
        <taxon>Vertebrata</taxon>
        <taxon>Euteleostomi</taxon>
        <taxon>Mammalia</taxon>
        <taxon>Eutheria</taxon>
        <taxon>Laurasiatheria</taxon>
        <taxon>Chiroptera</taxon>
        <taxon>Yangochiroptera</taxon>
        <taxon>Vespertilionidae</taxon>
        <taxon>Pipistrellus</taxon>
    </lineage>
</organism>
<keyword evidence="3" id="KW-1185">Reference proteome</keyword>
<evidence type="ECO:0000313" key="2">
    <source>
        <dbReference type="EMBL" id="CAK6446345.1"/>
    </source>
</evidence>
<dbReference type="EMBL" id="OY882862">
    <property type="protein sequence ID" value="CAK6446345.1"/>
    <property type="molecule type" value="Genomic_DNA"/>
</dbReference>
<reference evidence="2" key="1">
    <citation type="submission" date="2023-12" db="EMBL/GenBank/DDBJ databases">
        <authorList>
            <person name="Brown T."/>
        </authorList>
    </citation>
    <scope>NUCLEOTIDE SEQUENCE</scope>
</reference>
<protein>
    <submittedName>
        <fullName evidence="2">Uncharacterized protein</fullName>
    </submittedName>
</protein>
<name>A0ABP0A773_PIPNA</name>
<evidence type="ECO:0000313" key="3">
    <source>
        <dbReference type="Proteomes" id="UP001314169"/>
    </source>
</evidence>
<sequence>MVPPHLAPEVGPFPLLPPHPSPSVLKGRAGSRRPPLGISGMPCPGETHLASHLDQDGSHTSVMKGRGGKELELSVERARVSAVCNPWLWIPGGQLPRLRMR</sequence>
<dbReference type="Proteomes" id="UP001314169">
    <property type="component" value="Chromosome 5"/>
</dbReference>
<feature type="region of interest" description="Disordered" evidence="1">
    <location>
        <begin position="1"/>
        <end position="40"/>
    </location>
</feature>
<evidence type="ECO:0000256" key="1">
    <source>
        <dbReference type="SAM" id="MobiDB-lite"/>
    </source>
</evidence>